<dbReference type="InterPro" id="IPR027417">
    <property type="entry name" value="P-loop_NTPase"/>
</dbReference>
<feature type="coiled-coil region" evidence="1">
    <location>
        <begin position="1336"/>
        <end position="1402"/>
    </location>
</feature>
<dbReference type="InterPro" id="IPR026983">
    <property type="entry name" value="DHC"/>
</dbReference>
<evidence type="ECO:0000256" key="2">
    <source>
        <dbReference type="SAM" id="MobiDB-lite"/>
    </source>
</evidence>
<evidence type="ECO:0000259" key="5">
    <source>
        <dbReference type="Pfam" id="PF12781"/>
    </source>
</evidence>
<dbReference type="InterPro" id="IPR024743">
    <property type="entry name" value="Dynein_HC_stalk"/>
</dbReference>
<proteinExistence type="predicted"/>
<accession>A0ABQ5JUE9</accession>
<keyword evidence="8" id="KW-0969">Cilium</keyword>
<feature type="domain" description="Dynein heavy chain ATP-binding dynein motor region" evidence="5">
    <location>
        <begin position="1486"/>
        <end position="1543"/>
    </location>
</feature>
<evidence type="ECO:0000256" key="1">
    <source>
        <dbReference type="SAM" id="Coils"/>
    </source>
</evidence>
<evidence type="ECO:0000313" key="8">
    <source>
        <dbReference type="EMBL" id="GKT16503.1"/>
    </source>
</evidence>
<dbReference type="Gene3D" id="1.20.920.20">
    <property type="match status" value="1"/>
</dbReference>
<gene>
    <name evidence="8" type="ORF">ADUPG1_010928</name>
</gene>
<name>A0ABQ5JUE9_9EUKA</name>
<dbReference type="Proteomes" id="UP001057375">
    <property type="component" value="Unassembled WGS sequence"/>
</dbReference>
<protein>
    <submittedName>
        <fullName evidence="8">Dynein-1-alpha heavy chain, flagellar inner arm I1 complex</fullName>
    </submittedName>
</protein>
<dbReference type="InterPro" id="IPR041589">
    <property type="entry name" value="DNAH3_AAA_lid_1"/>
</dbReference>
<organism evidence="8 9">
    <name type="scientific">Aduncisulcus paluster</name>
    <dbReference type="NCBI Taxonomy" id="2918883"/>
    <lineage>
        <taxon>Eukaryota</taxon>
        <taxon>Metamonada</taxon>
        <taxon>Carpediemonas-like organisms</taxon>
        <taxon>Aduncisulcus</taxon>
    </lineage>
</organism>
<comment type="caution">
    <text evidence="8">The sequence shown here is derived from an EMBL/GenBank/DDBJ whole genome shotgun (WGS) entry which is preliminary data.</text>
</comment>
<feature type="domain" description="Dynein heavy chain 3 AAA+ lid" evidence="7">
    <location>
        <begin position="587"/>
        <end position="664"/>
    </location>
</feature>
<evidence type="ECO:0000259" key="7">
    <source>
        <dbReference type="Pfam" id="PF17857"/>
    </source>
</evidence>
<evidence type="ECO:0000259" key="6">
    <source>
        <dbReference type="Pfam" id="PF17852"/>
    </source>
</evidence>
<feature type="domain" description="Dynein heavy chain coiled coil stalk" evidence="3">
    <location>
        <begin position="1109"/>
        <end position="1453"/>
    </location>
</feature>
<dbReference type="Pfam" id="PF12781">
    <property type="entry name" value="AAA_9"/>
    <property type="match status" value="1"/>
</dbReference>
<dbReference type="Gene3D" id="1.10.472.130">
    <property type="match status" value="1"/>
</dbReference>
<feature type="domain" description="Dynein heavy chain AAA module D4" evidence="4">
    <location>
        <begin position="797"/>
        <end position="1094"/>
    </location>
</feature>
<evidence type="ECO:0000259" key="4">
    <source>
        <dbReference type="Pfam" id="PF12780"/>
    </source>
</evidence>
<dbReference type="EMBL" id="BQXS01011764">
    <property type="protein sequence ID" value="GKT16503.1"/>
    <property type="molecule type" value="Genomic_DNA"/>
</dbReference>
<dbReference type="Pfam" id="PF17857">
    <property type="entry name" value="AAA_lid_1"/>
    <property type="match status" value="1"/>
</dbReference>
<feature type="region of interest" description="Disordered" evidence="2">
    <location>
        <begin position="1012"/>
        <end position="1039"/>
    </location>
</feature>
<dbReference type="InterPro" id="IPR035706">
    <property type="entry name" value="AAA_9"/>
</dbReference>
<dbReference type="InterPro" id="IPR041466">
    <property type="entry name" value="Dynein_AAA5_ext"/>
</dbReference>
<keyword evidence="8" id="KW-0966">Cell projection</keyword>
<dbReference type="Gene3D" id="1.20.920.30">
    <property type="match status" value="1"/>
</dbReference>
<evidence type="ECO:0000259" key="3">
    <source>
        <dbReference type="Pfam" id="PF12777"/>
    </source>
</evidence>
<dbReference type="InterPro" id="IPR024317">
    <property type="entry name" value="Dynein_heavy_chain_D4_dom"/>
</dbReference>
<dbReference type="PANTHER" id="PTHR22878">
    <property type="entry name" value="DYNEIN HEAVY CHAIN 6, AXONEMAL-LIKE-RELATED"/>
    <property type="match status" value="1"/>
</dbReference>
<evidence type="ECO:0000313" key="9">
    <source>
        <dbReference type="Proteomes" id="UP001057375"/>
    </source>
</evidence>
<dbReference type="SUPFAM" id="SSF52540">
    <property type="entry name" value="P-loop containing nucleoside triphosphate hydrolases"/>
    <property type="match status" value="3"/>
</dbReference>
<keyword evidence="1" id="KW-0175">Coiled coil</keyword>
<dbReference type="Pfam" id="PF12777">
    <property type="entry name" value="MT"/>
    <property type="match status" value="1"/>
</dbReference>
<reference evidence="8" key="1">
    <citation type="submission" date="2022-03" db="EMBL/GenBank/DDBJ databases">
        <title>Draft genome sequence of Aduncisulcus paluster, a free-living microaerophilic Fornicata.</title>
        <authorList>
            <person name="Yuyama I."/>
            <person name="Kume K."/>
            <person name="Tamura T."/>
            <person name="Inagaki Y."/>
            <person name="Hashimoto T."/>
        </authorList>
    </citation>
    <scope>NUCLEOTIDE SEQUENCE</scope>
    <source>
        <strain evidence="8">NY0171</strain>
    </source>
</reference>
<feature type="compositionally biased region" description="Acidic residues" evidence="2">
    <location>
        <begin position="1024"/>
        <end position="1033"/>
    </location>
</feature>
<feature type="non-terminal residue" evidence="8">
    <location>
        <position position="1"/>
    </location>
</feature>
<dbReference type="Pfam" id="PF12780">
    <property type="entry name" value="AAA_8"/>
    <property type="match status" value="1"/>
</dbReference>
<feature type="non-terminal residue" evidence="8">
    <location>
        <position position="1544"/>
    </location>
</feature>
<dbReference type="Gene3D" id="3.40.50.300">
    <property type="entry name" value="P-loop containing nucleotide triphosphate hydrolases"/>
    <property type="match status" value="4"/>
</dbReference>
<keyword evidence="8" id="KW-0282">Flagellum</keyword>
<dbReference type="Pfam" id="PF12775">
    <property type="entry name" value="AAA_7"/>
    <property type="match status" value="1"/>
</dbReference>
<dbReference type="Pfam" id="PF17852">
    <property type="entry name" value="Dynein_AAA_lid"/>
    <property type="match status" value="1"/>
</dbReference>
<dbReference type="PANTHER" id="PTHR22878:SF63">
    <property type="entry name" value="DYNEIN AXONEMAL HEAVY CHAIN 10"/>
    <property type="match status" value="1"/>
</dbReference>
<feature type="domain" description="Dynein heavy chain AAA 5 extension" evidence="6">
    <location>
        <begin position="227"/>
        <end position="361"/>
    </location>
</feature>
<keyword evidence="9" id="KW-1185">Reference proteome</keyword>
<sequence>HATMVVGPTSGGKSVVIKALSMAQTSLQLKTVTKVINPKAQTVNELYGVLDPVTHDWTDGLLSNMFRTMNNTPIGEGERIQKNLLFDGDVDTLWIENLNSVLDDSKLLTLPNSERISLRDHCKMLFEVGDLQYASPATISRCGMVYVDPKDLGYSSVFKSFLKRREHPPQVEILDRLFKKYVPPLVEYVFEGDKAAQEDMLSAKKSDEDTDSLASAENVPGLNGLRLSMPITPLNTVVQLCTMLDSLMKNMDAEVKITRQKGEDDPVAVRQGAPDDKAVSLGLEDRSILEGLFVFCVVWSIGACIIDDDRKYFDEKLKRVSGLNIIETKDSDVGSGCLPGTEETIYNHFYDMRLRRWIPWEHKVSPFEANPTGDPGKLFSSLVSTVDTTRHTFLLDQLMNTHDPVLFVGESGTAKTVTINNYLASLSREEWVTLTIAFSSRTSALDVQRTLEDSLEKRMKNTYGPPSGHSMAFFIDDLSMPTIDEYGTQQPVALLHYLVSYHGIYDREGEKNLKEIVQVFPLCATQPGGGGRNVVDPRFVSHFSTFNISFPSKKSLEVIFSSILKCAFSTFTSDDIFTNELPSMITDATLAVYDHVNVSLPPTPAKFHYVFNLRDLSRVVHGVCQATPDSFETVGEIGRLWRNECTRVFCDRLVNDTDRKVVAKKIGEQRRAEYEAEKLGVSSVIPVSLPASRGGESQGSILSVEEDPNSHALYADFGNLEEIFIREEDDAMAEEEGENEQDGFGDEFSDAAEEQNDADEMPEVSALRLYEDLGSFDNVGYIAEVALRHYNKKYRPMSLVFFPQAIDHLVRIHRILRMPGGNAMLIGVGGTGKSSLTRLAAFMAGCELFEITLSRGYGEEEFKEDLKRLYTMLGAENKNVVFLFTESHVANESFLELINTMLASGMIPALFSEDEKDRLNAQVKESALREGIVETKDMLWKFFVERCKSNLHVALCFSPIGDTLRLRCRAFPALISACTINWFTGWDNSALKAVADALLCDLEFPKGVLDGGHKKKKKTTGGEEGGELEEAGGSEELSKSELRRRENLLRSAIVDNVVFTHQEVMRCASEFEIRQKKNSVTPKNFLDFINSYKLLLVQLDKDANENITRLSNGLEKLLEATRDVEKKQVEVKAKSIEVANKKHECEEMVREIDKNSREVEKATSIATKTSRKLESLKGDLKIKMDEARLKLAEAAPLLEAAEEALDQLEIDALRNIKTVRSPVPVVEKVIQCVYILHSKKGSSLPTKKGPRGRDVPNLLWPNMMGFMQACPFFKDKSFNVDILHSDAVKFVKVHYLEKKDFTPSDVKTASSFAFTIYKWVKNIVNFYEAKSTVDPLEQQARQCERDVKQNEKSKEETDKLLKELKAKSADLNRRYTKAMQERNRLEQEAEKMSKQLESARKLITGLSGERVRWANDVKQLKRNRINLVGDTLLLAAFLCYCGPFTHEYRRDLIYGTLLEDIKTRCIPLRSDFKLESLLTNEVEIMKWASEKLPGDELSIQNGILTTRASRFPLCIDPQMQASTWIKAKEGEDLKIHRFSDADYL</sequence>
<feature type="region of interest" description="Disordered" evidence="2">
    <location>
        <begin position="730"/>
        <end position="760"/>
    </location>
</feature>